<evidence type="ECO:0000313" key="1">
    <source>
        <dbReference type="EMBL" id="SDD02492.1"/>
    </source>
</evidence>
<organism evidence="1 2">
    <name type="scientific">Prauserella marina</name>
    <dbReference type="NCBI Taxonomy" id="530584"/>
    <lineage>
        <taxon>Bacteria</taxon>
        <taxon>Bacillati</taxon>
        <taxon>Actinomycetota</taxon>
        <taxon>Actinomycetes</taxon>
        <taxon>Pseudonocardiales</taxon>
        <taxon>Pseudonocardiaceae</taxon>
        <taxon>Prauserella</taxon>
    </lineage>
</organism>
<reference evidence="1 2" key="1">
    <citation type="submission" date="2016-10" db="EMBL/GenBank/DDBJ databases">
        <authorList>
            <person name="de Groot N.N."/>
        </authorList>
    </citation>
    <scope>NUCLEOTIDE SEQUENCE [LARGE SCALE GENOMIC DNA]</scope>
    <source>
        <strain evidence="1 2">CGMCC 4.5506</strain>
    </source>
</reference>
<sequence length="141" mass="14368">MGQPVVHFEVIGSDPVGLREFYGALFGWRFQVGDAATDAVSAPGEYGFVDGATTEQEGVMGINGGVAGGAGYASRALFYVGVDDVGEALREARRLGGTVVLGPEPAEAEPGGLVVGRFVDPEGNVVGVAGVAAKRGEEEPE</sequence>
<dbReference type="SUPFAM" id="SSF54593">
    <property type="entry name" value="Glyoxalase/Bleomycin resistance protein/Dihydroxybiphenyl dioxygenase"/>
    <property type="match status" value="1"/>
</dbReference>
<dbReference type="Gene3D" id="3.10.180.10">
    <property type="entry name" value="2,3-Dihydroxybiphenyl 1,2-Dioxygenase, domain 1"/>
    <property type="match status" value="1"/>
</dbReference>
<name>A0A222VQR3_9PSEU</name>
<evidence type="ECO:0000313" key="2">
    <source>
        <dbReference type="Proteomes" id="UP000199494"/>
    </source>
</evidence>
<dbReference type="Proteomes" id="UP000199494">
    <property type="component" value="Unassembled WGS sequence"/>
</dbReference>
<dbReference type="EMBL" id="FMZE01000005">
    <property type="protein sequence ID" value="SDD02492.1"/>
    <property type="molecule type" value="Genomic_DNA"/>
</dbReference>
<dbReference type="PROSITE" id="PS51819">
    <property type="entry name" value="VOC"/>
    <property type="match status" value="1"/>
</dbReference>
<proteinExistence type="predicted"/>
<accession>A0A222VQR3</accession>
<dbReference type="Pfam" id="PF18029">
    <property type="entry name" value="Glyoxalase_6"/>
    <property type="match status" value="1"/>
</dbReference>
<protein>
    <submittedName>
        <fullName evidence="1">Uncharacterized protein</fullName>
    </submittedName>
</protein>
<dbReference type="OrthoDB" id="9793039at2"/>
<dbReference type="InterPro" id="IPR037523">
    <property type="entry name" value="VOC_core"/>
</dbReference>
<dbReference type="InterPro" id="IPR029068">
    <property type="entry name" value="Glyas_Bleomycin-R_OHBP_Dase"/>
</dbReference>
<dbReference type="AlphaFoldDB" id="A0A222VQR3"/>
<dbReference type="KEGG" id="pmad:BAY61_15940"/>
<keyword evidence="2" id="KW-1185">Reference proteome</keyword>
<dbReference type="STRING" id="530584.SAMN05421630_105236"/>
<gene>
    <name evidence="1" type="ORF">SAMN05421630_105236</name>
</gene>
<dbReference type="InterPro" id="IPR041581">
    <property type="entry name" value="Glyoxalase_6"/>
</dbReference>
<dbReference type="RefSeq" id="WP_091804614.1">
    <property type="nucleotide sequence ID" value="NZ_CP016353.1"/>
</dbReference>